<organism evidence="2 3">
    <name type="scientific">Marinomonas alcarazii</name>
    <dbReference type="NCBI Taxonomy" id="491949"/>
    <lineage>
        <taxon>Bacteria</taxon>
        <taxon>Pseudomonadati</taxon>
        <taxon>Pseudomonadota</taxon>
        <taxon>Gammaproteobacteria</taxon>
        <taxon>Oceanospirillales</taxon>
        <taxon>Oceanospirillaceae</taxon>
        <taxon>Marinomonas</taxon>
    </lineage>
</organism>
<keyword evidence="3" id="KW-1185">Reference proteome</keyword>
<dbReference type="AlphaFoldDB" id="A0A318V233"/>
<evidence type="ECO:0000259" key="1">
    <source>
        <dbReference type="Pfam" id="PF08751"/>
    </source>
</evidence>
<proteinExistence type="predicted"/>
<name>A0A318V233_9GAMM</name>
<dbReference type="SUPFAM" id="SSF55464">
    <property type="entry name" value="Origin of replication-binding domain, RBD-like"/>
    <property type="match status" value="1"/>
</dbReference>
<protein>
    <submittedName>
        <fullName evidence="2">Conjugative relaxase-like TrwC/TraI family protein</fullName>
    </submittedName>
</protein>
<dbReference type="Proteomes" id="UP000247551">
    <property type="component" value="Unassembled WGS sequence"/>
</dbReference>
<sequence>MMTISPIRTISYYTNLAAEDYYLGSGEPPGEWYGLGCRHLKLYGETVEKESLEALINGGAPSGAPLVQNAYSDKRRLGWDCTFSAPKSVSVVWARAEEGL</sequence>
<reference evidence="2 3" key="1">
    <citation type="submission" date="2018-06" db="EMBL/GenBank/DDBJ databases">
        <title>Genomic Encyclopedia of Type Strains, Phase III (KMG-III): the genomes of soil and plant-associated and newly described type strains.</title>
        <authorList>
            <person name="Whitman W."/>
        </authorList>
    </citation>
    <scope>NUCLEOTIDE SEQUENCE [LARGE SCALE GENOMIC DNA]</scope>
    <source>
        <strain evidence="2 3">CECT 7730</strain>
    </source>
</reference>
<evidence type="ECO:0000313" key="2">
    <source>
        <dbReference type="EMBL" id="PYF81558.1"/>
    </source>
</evidence>
<gene>
    <name evidence="2" type="ORF">DFP75_10415</name>
</gene>
<dbReference type="InterPro" id="IPR014862">
    <property type="entry name" value="TrwC"/>
</dbReference>
<comment type="caution">
    <text evidence="2">The sequence shown here is derived from an EMBL/GenBank/DDBJ whole genome shotgun (WGS) entry which is preliminary data.</text>
</comment>
<accession>A0A318V233</accession>
<evidence type="ECO:0000313" key="3">
    <source>
        <dbReference type="Proteomes" id="UP000247551"/>
    </source>
</evidence>
<dbReference type="Pfam" id="PF08751">
    <property type="entry name" value="TrwC"/>
    <property type="match status" value="1"/>
</dbReference>
<dbReference type="EMBL" id="QKLW01000004">
    <property type="protein sequence ID" value="PYF81558.1"/>
    <property type="molecule type" value="Genomic_DNA"/>
</dbReference>
<feature type="domain" description="TrwC relaxase" evidence="1">
    <location>
        <begin position="11"/>
        <end position="97"/>
    </location>
</feature>